<dbReference type="InterPro" id="IPR042178">
    <property type="entry name" value="Serpin_sf_1"/>
</dbReference>
<dbReference type="Proteomes" id="UP000002051">
    <property type="component" value="Chromosome 4"/>
</dbReference>
<evidence type="ECO:0000256" key="2">
    <source>
        <dbReference type="RuleBase" id="RU000411"/>
    </source>
</evidence>
<dbReference type="SMART" id="SM00093">
    <property type="entry name" value="SERPIN"/>
    <property type="match status" value="1"/>
</dbReference>
<evidence type="ECO:0000313" key="4">
    <source>
        <dbReference type="EMBL" id="KEH29562.1"/>
    </source>
</evidence>
<dbReference type="SUPFAM" id="SSF56574">
    <property type="entry name" value="Serpins"/>
    <property type="match status" value="1"/>
</dbReference>
<evidence type="ECO:0000256" key="1">
    <source>
        <dbReference type="ARBA" id="ARBA00009500"/>
    </source>
</evidence>
<protein>
    <submittedName>
        <fullName evidence="5">Putative Serpin family protein</fullName>
    </submittedName>
    <submittedName>
        <fullName evidence="4">Serpin-ZX-like protein</fullName>
    </submittedName>
</protein>
<reference evidence="4 7" key="1">
    <citation type="journal article" date="2011" name="Nature">
        <title>The Medicago genome provides insight into the evolution of rhizobial symbioses.</title>
        <authorList>
            <person name="Young N.D."/>
            <person name="Debelle F."/>
            <person name="Oldroyd G.E."/>
            <person name="Geurts R."/>
            <person name="Cannon S.B."/>
            <person name="Udvardi M.K."/>
            <person name="Benedito V.A."/>
            <person name="Mayer K.F."/>
            <person name="Gouzy J."/>
            <person name="Schoof H."/>
            <person name="Van de Peer Y."/>
            <person name="Proost S."/>
            <person name="Cook D.R."/>
            <person name="Meyers B.C."/>
            <person name="Spannagl M."/>
            <person name="Cheung F."/>
            <person name="De Mita S."/>
            <person name="Krishnakumar V."/>
            <person name="Gundlach H."/>
            <person name="Zhou S."/>
            <person name="Mudge J."/>
            <person name="Bharti A.K."/>
            <person name="Murray J.D."/>
            <person name="Naoumkina M.A."/>
            <person name="Rosen B."/>
            <person name="Silverstein K.A."/>
            <person name="Tang H."/>
            <person name="Rombauts S."/>
            <person name="Zhao P.X."/>
            <person name="Zhou P."/>
            <person name="Barbe V."/>
            <person name="Bardou P."/>
            <person name="Bechner M."/>
            <person name="Bellec A."/>
            <person name="Berger A."/>
            <person name="Berges H."/>
            <person name="Bidwell S."/>
            <person name="Bisseling T."/>
            <person name="Choisne N."/>
            <person name="Couloux A."/>
            <person name="Denny R."/>
            <person name="Deshpande S."/>
            <person name="Dai X."/>
            <person name="Doyle J.J."/>
            <person name="Dudez A.M."/>
            <person name="Farmer A.D."/>
            <person name="Fouteau S."/>
            <person name="Franken C."/>
            <person name="Gibelin C."/>
            <person name="Gish J."/>
            <person name="Goldstein S."/>
            <person name="Gonzalez A.J."/>
            <person name="Green P.J."/>
            <person name="Hallab A."/>
            <person name="Hartog M."/>
            <person name="Hua A."/>
            <person name="Humphray S.J."/>
            <person name="Jeong D.H."/>
            <person name="Jing Y."/>
            <person name="Jocker A."/>
            <person name="Kenton S.M."/>
            <person name="Kim D.J."/>
            <person name="Klee K."/>
            <person name="Lai H."/>
            <person name="Lang C."/>
            <person name="Lin S."/>
            <person name="Macmil S.L."/>
            <person name="Magdelenat G."/>
            <person name="Matthews L."/>
            <person name="McCorrison J."/>
            <person name="Monaghan E.L."/>
            <person name="Mun J.H."/>
            <person name="Najar F.Z."/>
            <person name="Nicholson C."/>
            <person name="Noirot C."/>
            <person name="O'Bleness M."/>
            <person name="Paule C.R."/>
            <person name="Poulain J."/>
            <person name="Prion F."/>
            <person name="Qin B."/>
            <person name="Qu C."/>
            <person name="Retzel E.F."/>
            <person name="Riddle C."/>
            <person name="Sallet E."/>
            <person name="Samain S."/>
            <person name="Samson N."/>
            <person name="Sanders I."/>
            <person name="Saurat O."/>
            <person name="Scarpelli C."/>
            <person name="Schiex T."/>
            <person name="Segurens B."/>
            <person name="Severin A.J."/>
            <person name="Sherrier D.J."/>
            <person name="Shi R."/>
            <person name="Sims S."/>
            <person name="Singer S.R."/>
            <person name="Sinharoy S."/>
            <person name="Sterck L."/>
            <person name="Viollet A."/>
            <person name="Wang B.B."/>
            <person name="Wang K."/>
            <person name="Wang M."/>
            <person name="Wang X."/>
            <person name="Warfsmann J."/>
            <person name="Weissenbach J."/>
            <person name="White D.D."/>
            <person name="White J.D."/>
            <person name="Wiley G.B."/>
            <person name="Wincker P."/>
            <person name="Xing Y."/>
            <person name="Yang L."/>
            <person name="Yao Z."/>
            <person name="Ying F."/>
            <person name="Zhai J."/>
            <person name="Zhou L."/>
            <person name="Zuber A."/>
            <person name="Denarie J."/>
            <person name="Dixon R.A."/>
            <person name="May G.D."/>
            <person name="Schwartz D.C."/>
            <person name="Rogers J."/>
            <person name="Quetier F."/>
            <person name="Town C.D."/>
            <person name="Roe B.A."/>
        </authorList>
    </citation>
    <scope>NUCLEOTIDE SEQUENCE [LARGE SCALE GENOMIC DNA]</scope>
    <source>
        <strain evidence="4">A17</strain>
        <strain evidence="6 7">cv. Jemalong A17</strain>
    </source>
</reference>
<dbReference type="Gene3D" id="2.30.39.10">
    <property type="entry name" value="Alpha-1-antitrypsin, domain 1"/>
    <property type="match status" value="1"/>
</dbReference>
<proteinExistence type="inferred from homology"/>
<evidence type="ECO:0000313" key="6">
    <source>
        <dbReference type="EnsemblPlants" id="KEH29562"/>
    </source>
</evidence>
<feature type="domain" description="Serpin" evidence="3">
    <location>
        <begin position="16"/>
        <end position="385"/>
    </location>
</feature>
<dbReference type="Gramene" id="rna22527">
    <property type="protein sequence ID" value="RHN60254.1"/>
    <property type="gene ID" value="gene22527"/>
</dbReference>
<dbReference type="PANTHER" id="PTHR11461:SF211">
    <property type="entry name" value="GH10112P-RELATED"/>
    <property type="match status" value="1"/>
</dbReference>
<dbReference type="SMR" id="A0A072UIQ8"/>
<organism evidence="4 7">
    <name type="scientific">Medicago truncatula</name>
    <name type="common">Barrel medic</name>
    <name type="synonym">Medicago tribuloides</name>
    <dbReference type="NCBI Taxonomy" id="3880"/>
    <lineage>
        <taxon>Eukaryota</taxon>
        <taxon>Viridiplantae</taxon>
        <taxon>Streptophyta</taxon>
        <taxon>Embryophyta</taxon>
        <taxon>Tracheophyta</taxon>
        <taxon>Spermatophyta</taxon>
        <taxon>Magnoliopsida</taxon>
        <taxon>eudicotyledons</taxon>
        <taxon>Gunneridae</taxon>
        <taxon>Pentapetalae</taxon>
        <taxon>rosids</taxon>
        <taxon>fabids</taxon>
        <taxon>Fabales</taxon>
        <taxon>Fabaceae</taxon>
        <taxon>Papilionoideae</taxon>
        <taxon>50 kb inversion clade</taxon>
        <taxon>NPAAA clade</taxon>
        <taxon>Hologalegina</taxon>
        <taxon>IRL clade</taxon>
        <taxon>Trifolieae</taxon>
        <taxon>Medicago</taxon>
    </lineage>
</organism>
<dbReference type="EnsemblPlants" id="KEH29562">
    <property type="protein sequence ID" value="KEH29562"/>
    <property type="gene ID" value="MTR_4g045707"/>
</dbReference>
<reference evidence="5" key="4">
    <citation type="journal article" date="2018" name="Nat. Plants">
        <title>Whole-genome landscape of Medicago truncatula symbiotic genes.</title>
        <authorList>
            <person name="Pecrix Y."/>
            <person name="Gamas P."/>
            <person name="Carrere S."/>
        </authorList>
    </citation>
    <scope>NUCLEOTIDE SEQUENCE</scope>
    <source>
        <tissue evidence="5">Leaves</tissue>
    </source>
</reference>
<evidence type="ECO:0000259" key="3">
    <source>
        <dbReference type="SMART" id="SM00093"/>
    </source>
</evidence>
<gene>
    <name evidence="6" type="primary">25492024</name>
    <name evidence="4" type="ordered locus">MTR_4g045707</name>
    <name evidence="5" type="ORF">MtrunA17_Chr4g0023671</name>
</gene>
<dbReference type="GO" id="GO:0004867">
    <property type="term" value="F:serine-type endopeptidase inhibitor activity"/>
    <property type="evidence" value="ECO:0007669"/>
    <property type="project" value="InterPro"/>
</dbReference>
<dbReference type="OrthoDB" id="1063785at2759"/>
<evidence type="ECO:0000313" key="7">
    <source>
        <dbReference type="Proteomes" id="UP000002051"/>
    </source>
</evidence>
<dbReference type="AlphaFoldDB" id="A0A072UIQ8"/>
<dbReference type="HOGENOM" id="CLU_023330_4_0_1"/>
<dbReference type="InterPro" id="IPR036186">
    <property type="entry name" value="Serpin_sf"/>
</dbReference>
<dbReference type="InterPro" id="IPR000215">
    <property type="entry name" value="Serpin_fam"/>
</dbReference>
<dbReference type="InterPro" id="IPR023795">
    <property type="entry name" value="Serpin_CS"/>
</dbReference>
<dbReference type="KEGG" id="mtr:25492024"/>
<dbReference type="GO" id="GO:0005615">
    <property type="term" value="C:extracellular space"/>
    <property type="evidence" value="ECO:0000318"/>
    <property type="project" value="GO_Central"/>
</dbReference>
<dbReference type="Pfam" id="PF00079">
    <property type="entry name" value="Serpin"/>
    <property type="match status" value="1"/>
</dbReference>
<dbReference type="MEROPS" id="I04.087"/>
<dbReference type="PANTHER" id="PTHR11461">
    <property type="entry name" value="SERINE PROTEASE INHIBITOR, SERPIN"/>
    <property type="match status" value="1"/>
</dbReference>
<reference evidence="6" key="3">
    <citation type="submission" date="2015-04" db="UniProtKB">
        <authorList>
            <consortium name="EnsemblPlants"/>
        </authorList>
    </citation>
    <scope>IDENTIFICATION</scope>
    <source>
        <strain evidence="6">cv. Jemalong A17</strain>
    </source>
</reference>
<dbReference type="Gene3D" id="3.30.497.10">
    <property type="entry name" value="Antithrombin, subunit I, domain 2"/>
    <property type="match status" value="1"/>
</dbReference>
<reference evidence="4 7" key="2">
    <citation type="journal article" date="2014" name="BMC Genomics">
        <title>An improved genome release (version Mt4.0) for the model legume Medicago truncatula.</title>
        <authorList>
            <person name="Tang H."/>
            <person name="Krishnakumar V."/>
            <person name="Bidwell S."/>
            <person name="Rosen B."/>
            <person name="Chan A."/>
            <person name="Zhou S."/>
            <person name="Gentzbittel L."/>
            <person name="Childs K.L."/>
            <person name="Yandell M."/>
            <person name="Gundlach H."/>
            <person name="Mayer K.F."/>
            <person name="Schwartz D.C."/>
            <person name="Town C.D."/>
        </authorList>
    </citation>
    <scope>GENOME REANNOTATION</scope>
    <source>
        <strain evidence="4">A17</strain>
        <strain evidence="6 7">cv. Jemalong A17</strain>
    </source>
</reference>
<dbReference type="EMBL" id="PSQE01000004">
    <property type="protein sequence ID" value="RHN60254.1"/>
    <property type="molecule type" value="Genomic_DNA"/>
</dbReference>
<accession>A0A072UIQ8</accession>
<keyword evidence="7" id="KW-1185">Reference proteome</keyword>
<dbReference type="CDD" id="cd02043">
    <property type="entry name" value="serpinP_plants"/>
    <property type="match status" value="1"/>
</dbReference>
<dbReference type="EMBL" id="CM001220">
    <property type="protein sequence ID" value="KEH29562.1"/>
    <property type="molecule type" value="Genomic_DNA"/>
</dbReference>
<evidence type="ECO:0000313" key="5">
    <source>
        <dbReference type="EMBL" id="RHN60254.1"/>
    </source>
</evidence>
<dbReference type="Proteomes" id="UP000265566">
    <property type="component" value="Chromosome 4"/>
</dbReference>
<dbReference type="InterPro" id="IPR023796">
    <property type="entry name" value="Serpin_dom"/>
</dbReference>
<comment type="similarity">
    <text evidence="1 2">Belongs to the serpin family.</text>
</comment>
<name>A0A072UIQ8_MEDTR</name>
<dbReference type="InterPro" id="IPR042185">
    <property type="entry name" value="Serpin_sf_2"/>
</dbReference>
<sequence length="388" mass="43030">MEFRRESMITQTNVSLKIAKHLFSKQPNNNIVFSPLSIQVILSIIAAGSEGSTQQQLLDFLRFKSIHQLNSVISRLVSVILKDAAPSGGPCLSVANGVWVEQTLSLQTSFQKIVSSDFQAKLASVDFQNKAVEVTNEVNSWVEKETNGLIKGVIQPGSVNSLTRLIFANALYFKGLWYQKFDASKTKDYDFHLLNGSSLKVPFMSSKEDQYIGAFDGFKVLCLHYKQGQYDRRFSIYFILPDAKDGLSALVEKVASESELLHRKFNLSKVKVGDFRIPKFNISFGFETSDMLKDLGVVLPFSPGGLTKMVDSLAGQDLFVSNIFQKSFIQVNEEGTEAAAATYGIMTAMGISPPRLDFVADHPFLFLIREDLTGTILFVGQVLNPFAG</sequence>
<dbReference type="PROSITE" id="PS00284">
    <property type="entry name" value="SERPIN"/>
    <property type="match status" value="1"/>
</dbReference>